<feature type="domain" description="Damage-control phosphatase ARMT1-like metal-binding" evidence="2">
    <location>
        <begin position="21"/>
        <end position="106"/>
    </location>
</feature>
<evidence type="ECO:0000259" key="2">
    <source>
        <dbReference type="Pfam" id="PF01937"/>
    </source>
</evidence>
<proteinExistence type="predicted"/>
<evidence type="ECO:0000313" key="3">
    <source>
        <dbReference type="EMBL" id="KAI7846493.1"/>
    </source>
</evidence>
<comment type="cofactor">
    <cofactor evidence="1">
        <name>Ni(2+)</name>
        <dbReference type="ChEBI" id="CHEBI:49786"/>
    </cofactor>
</comment>
<dbReference type="Proteomes" id="UP001205105">
    <property type="component" value="Unassembled WGS sequence"/>
</dbReference>
<organism evidence="3 4">
    <name type="scientific">Chlorella ohadii</name>
    <dbReference type="NCBI Taxonomy" id="2649997"/>
    <lineage>
        <taxon>Eukaryota</taxon>
        <taxon>Viridiplantae</taxon>
        <taxon>Chlorophyta</taxon>
        <taxon>core chlorophytes</taxon>
        <taxon>Trebouxiophyceae</taxon>
        <taxon>Chlorellales</taxon>
        <taxon>Chlorellaceae</taxon>
        <taxon>Chlorella clade</taxon>
        <taxon>Chlorella</taxon>
    </lineage>
</organism>
<evidence type="ECO:0000256" key="1">
    <source>
        <dbReference type="ARBA" id="ARBA00001967"/>
    </source>
</evidence>
<evidence type="ECO:0000313" key="4">
    <source>
        <dbReference type="Proteomes" id="UP001205105"/>
    </source>
</evidence>
<name>A0AAD5E114_9CHLO</name>
<dbReference type="Pfam" id="PF01937">
    <property type="entry name" value="ARMT1-like_dom"/>
    <property type="match status" value="1"/>
</dbReference>
<dbReference type="InterPro" id="IPR002791">
    <property type="entry name" value="ARMT1-like_metal-bd"/>
</dbReference>
<keyword evidence="4" id="KW-1185">Reference proteome</keyword>
<comment type="caution">
    <text evidence="3">The sequence shown here is derived from an EMBL/GenBank/DDBJ whole genome shotgun (WGS) entry which is preliminary data.</text>
</comment>
<dbReference type="EMBL" id="JADXDR010000001">
    <property type="protein sequence ID" value="KAI7846493.1"/>
    <property type="molecule type" value="Genomic_DNA"/>
</dbReference>
<sequence length="116" mass="12306">MLPFARELLRRGTQVAAADPLLCKGISSRQLQVVPSGSALPVIDLSQISSELAAAAEGADLVVLEGMGRSIETNLHARMSCDQLNVGMIKHPEVAAALGGRLYDCVCQFRRSSTQA</sequence>
<dbReference type="InterPro" id="IPR036075">
    <property type="entry name" value="ARMT-1-like_metal-bd_sf"/>
</dbReference>
<dbReference type="Gene3D" id="3.40.50.10880">
    <property type="entry name" value="Uncharacterised protein PF01937, DUF89, domain 3"/>
    <property type="match status" value="1"/>
</dbReference>
<dbReference type="SUPFAM" id="SSF111321">
    <property type="entry name" value="AF1104-like"/>
    <property type="match status" value="1"/>
</dbReference>
<accession>A0AAD5E114</accession>
<protein>
    <recommendedName>
        <fullName evidence="2">Damage-control phosphatase ARMT1-like metal-binding domain-containing protein</fullName>
    </recommendedName>
</protein>
<reference evidence="3" key="1">
    <citation type="submission" date="2020-11" db="EMBL/GenBank/DDBJ databases">
        <title>Chlorella ohadii genome sequencing and assembly.</title>
        <authorList>
            <person name="Murik O."/>
            <person name="Treves H."/>
            <person name="Kedem I."/>
            <person name="Shotland Y."/>
            <person name="Kaplan A."/>
        </authorList>
    </citation>
    <scope>NUCLEOTIDE SEQUENCE</scope>
    <source>
        <strain evidence="3">1</strain>
    </source>
</reference>
<gene>
    <name evidence="3" type="ORF">COHA_000028</name>
</gene>
<dbReference type="AlphaFoldDB" id="A0AAD5E114"/>